<keyword evidence="7" id="KW-1185">Reference proteome</keyword>
<dbReference type="Pfam" id="PF00440">
    <property type="entry name" value="TetR_N"/>
    <property type="match status" value="1"/>
</dbReference>
<dbReference type="SUPFAM" id="SSF48498">
    <property type="entry name" value="Tetracyclin repressor-like, C-terminal domain"/>
    <property type="match status" value="1"/>
</dbReference>
<dbReference type="PRINTS" id="PR00455">
    <property type="entry name" value="HTHTETR"/>
</dbReference>
<protein>
    <submittedName>
        <fullName evidence="6">TetR family transcriptional regulator</fullName>
    </submittedName>
</protein>
<dbReference type="AlphaFoldDB" id="A0A085JES7"/>
<dbReference type="GO" id="GO:0003677">
    <property type="term" value="F:DNA binding"/>
    <property type="evidence" value="ECO:0007669"/>
    <property type="project" value="UniProtKB-UniRule"/>
</dbReference>
<dbReference type="EMBL" id="JMPR01000035">
    <property type="protein sequence ID" value="KFD18973.1"/>
    <property type="molecule type" value="Genomic_DNA"/>
</dbReference>
<evidence type="ECO:0000313" key="7">
    <source>
        <dbReference type="Proteomes" id="UP000028602"/>
    </source>
</evidence>
<dbReference type="PROSITE" id="PS50977">
    <property type="entry name" value="HTH_TETR_2"/>
    <property type="match status" value="1"/>
</dbReference>
<evidence type="ECO:0000256" key="1">
    <source>
        <dbReference type="ARBA" id="ARBA00023015"/>
    </source>
</evidence>
<dbReference type="eggNOG" id="COG1309">
    <property type="taxonomic scope" value="Bacteria"/>
</dbReference>
<feature type="domain" description="HTH tetR-type" evidence="5">
    <location>
        <begin position="8"/>
        <end position="68"/>
    </location>
</feature>
<name>A0A085JES7_9GAMM</name>
<organism evidence="6 7">
    <name type="scientific">Tatumella ptyseos ATCC 33301</name>
    <dbReference type="NCBI Taxonomy" id="1005995"/>
    <lineage>
        <taxon>Bacteria</taxon>
        <taxon>Pseudomonadati</taxon>
        <taxon>Pseudomonadota</taxon>
        <taxon>Gammaproteobacteria</taxon>
        <taxon>Enterobacterales</taxon>
        <taxon>Erwiniaceae</taxon>
        <taxon>Tatumella</taxon>
    </lineage>
</organism>
<dbReference type="InterPro" id="IPR011075">
    <property type="entry name" value="TetR_C"/>
</dbReference>
<keyword evidence="1" id="KW-0805">Transcription regulation</keyword>
<comment type="caution">
    <text evidence="6">The sequence shown here is derived from an EMBL/GenBank/DDBJ whole genome shotgun (WGS) entry which is preliminary data.</text>
</comment>
<dbReference type="RefSeq" id="WP_029990284.1">
    <property type="nucleotide sequence ID" value="NZ_ATMJ01000021.1"/>
</dbReference>
<dbReference type="PANTHER" id="PTHR47506:SF6">
    <property type="entry name" value="HTH-TYPE TRANSCRIPTIONAL REPRESSOR NEMR"/>
    <property type="match status" value="1"/>
</dbReference>
<sequence>MKSSRTIHDNRQRVVEVAKKIISRKGFSAVGLNEILTAAGIPKGSFYYYFASKEEFGTLMLEDYFTRYLETMEELLSAGEDPAQAMMNYWQSWTATDDGPIPKGYQCLAVKLGAEVSDLSEPMRLALEQGTTRIVQRLAGQLERMVAENSFVPPPEGCLMFAGSLYQLWLGASLMGKMTGSLSPLAPAMTLTKRLLQL</sequence>
<dbReference type="Pfam" id="PF16925">
    <property type="entry name" value="TetR_C_13"/>
    <property type="match status" value="1"/>
</dbReference>
<dbReference type="PANTHER" id="PTHR47506">
    <property type="entry name" value="TRANSCRIPTIONAL REGULATORY PROTEIN"/>
    <property type="match status" value="1"/>
</dbReference>
<evidence type="ECO:0000256" key="3">
    <source>
        <dbReference type="ARBA" id="ARBA00023163"/>
    </source>
</evidence>
<dbReference type="InterPro" id="IPR036271">
    <property type="entry name" value="Tet_transcr_reg_TetR-rel_C_sf"/>
</dbReference>
<evidence type="ECO:0000256" key="2">
    <source>
        <dbReference type="ARBA" id="ARBA00023125"/>
    </source>
</evidence>
<dbReference type="Proteomes" id="UP000028602">
    <property type="component" value="Unassembled WGS sequence"/>
</dbReference>
<dbReference type="InterPro" id="IPR001647">
    <property type="entry name" value="HTH_TetR"/>
</dbReference>
<gene>
    <name evidence="6" type="ORF">GTPT_2274</name>
</gene>
<reference evidence="6 7" key="1">
    <citation type="submission" date="2014-05" db="EMBL/GenBank/DDBJ databases">
        <title>ATOL: Assembling a taxonomically balanced genome-scale reconstruction of the evolutionary history of the Enterobacteriaceae.</title>
        <authorList>
            <person name="Plunkett G.III."/>
            <person name="Neeno-Eckwall E.C."/>
            <person name="Glasner J.D."/>
            <person name="Perna N.T."/>
        </authorList>
    </citation>
    <scope>NUCLEOTIDE SEQUENCE [LARGE SCALE GENOMIC DNA]</scope>
    <source>
        <strain evidence="6 7">ATCC 33301</strain>
    </source>
</reference>
<dbReference type="OrthoDB" id="4541465at2"/>
<keyword evidence="2 4" id="KW-0238">DNA-binding</keyword>
<accession>A0A085JES7</accession>
<evidence type="ECO:0000259" key="5">
    <source>
        <dbReference type="PROSITE" id="PS50977"/>
    </source>
</evidence>
<proteinExistence type="predicted"/>
<evidence type="ECO:0000256" key="4">
    <source>
        <dbReference type="PROSITE-ProRule" id="PRU00335"/>
    </source>
</evidence>
<keyword evidence="3" id="KW-0804">Transcription</keyword>
<dbReference type="Gene3D" id="1.10.357.10">
    <property type="entry name" value="Tetracycline Repressor, domain 2"/>
    <property type="match status" value="1"/>
</dbReference>
<evidence type="ECO:0000313" key="6">
    <source>
        <dbReference type="EMBL" id="KFD18973.1"/>
    </source>
</evidence>
<dbReference type="SUPFAM" id="SSF46689">
    <property type="entry name" value="Homeodomain-like"/>
    <property type="match status" value="1"/>
</dbReference>
<feature type="DNA-binding region" description="H-T-H motif" evidence="4">
    <location>
        <begin position="31"/>
        <end position="50"/>
    </location>
</feature>
<dbReference type="InterPro" id="IPR009057">
    <property type="entry name" value="Homeodomain-like_sf"/>
</dbReference>